<feature type="domain" description="Sugar phosphate transporter" evidence="7">
    <location>
        <begin position="30"/>
        <end position="172"/>
    </location>
</feature>
<evidence type="ECO:0000256" key="3">
    <source>
        <dbReference type="ARBA" id="ARBA00022989"/>
    </source>
</evidence>
<sequence>MNLAVGDMTRSNGHGRHEPQFSSSETLQSIIWYALSSSSMLILNKVAIHHVPLPSCVLWIQFLISVIFIYVCKFFGLLVADPLDRHRVFTFAPYACSFVLSVYCNGKVLQYLNVETLITFRSCSPLIVSVLEWLFLGRELPRGRSLASLLLVAGGALGYVLSDSEFQMRGLRAYGWVFIYLAGNCFEMTFGKIVLSRVKFEAPVWGSVLYTNTLALLPMGILALLSGEAARLPAVQLDSFGLRALVLSWSGWNCREKTTATTYTLLGVACKFISVLLNVMIWDKHATSVGLAWLMLCLCASSAYQQAPLREAPSSPKPKRANSQEHVELVGIGRASHSDTEA</sequence>
<dbReference type="EMBL" id="CAJNNW010037361">
    <property type="protein sequence ID" value="CAE8741210.1"/>
    <property type="molecule type" value="Genomic_DNA"/>
</dbReference>
<dbReference type="GO" id="GO:0016020">
    <property type="term" value="C:membrane"/>
    <property type="evidence" value="ECO:0007669"/>
    <property type="project" value="UniProtKB-SubCell"/>
</dbReference>
<dbReference type="Proteomes" id="UP000626109">
    <property type="component" value="Unassembled WGS sequence"/>
</dbReference>
<dbReference type="InterPro" id="IPR050186">
    <property type="entry name" value="TPT_transporter"/>
</dbReference>
<feature type="region of interest" description="Disordered" evidence="5">
    <location>
        <begin position="1"/>
        <end position="21"/>
    </location>
</feature>
<comment type="subcellular location">
    <subcellularLocation>
        <location evidence="1">Membrane</location>
        <topology evidence="1">Multi-pass membrane protein</topology>
    </subcellularLocation>
</comment>
<keyword evidence="4 6" id="KW-0472">Membrane</keyword>
<dbReference type="SUPFAM" id="SSF103481">
    <property type="entry name" value="Multidrug resistance efflux transporter EmrE"/>
    <property type="match status" value="1"/>
</dbReference>
<feature type="transmembrane region" description="Helical" evidence="6">
    <location>
        <begin position="30"/>
        <end position="51"/>
    </location>
</feature>
<reference evidence="8" key="1">
    <citation type="submission" date="2021-02" db="EMBL/GenBank/DDBJ databases">
        <authorList>
            <person name="Dougan E. K."/>
            <person name="Rhodes N."/>
            <person name="Thang M."/>
            <person name="Chan C."/>
        </authorList>
    </citation>
    <scope>NUCLEOTIDE SEQUENCE</scope>
</reference>
<feature type="transmembrane region" description="Helical" evidence="6">
    <location>
        <begin position="143"/>
        <end position="161"/>
    </location>
</feature>
<dbReference type="Pfam" id="PF03151">
    <property type="entry name" value="TPT"/>
    <property type="match status" value="1"/>
</dbReference>
<evidence type="ECO:0000256" key="1">
    <source>
        <dbReference type="ARBA" id="ARBA00004141"/>
    </source>
</evidence>
<protein>
    <recommendedName>
        <fullName evidence="7">Sugar phosphate transporter domain-containing protein</fullName>
    </recommendedName>
</protein>
<evidence type="ECO:0000256" key="2">
    <source>
        <dbReference type="ARBA" id="ARBA00022692"/>
    </source>
</evidence>
<dbReference type="PANTHER" id="PTHR11132">
    <property type="entry name" value="SOLUTE CARRIER FAMILY 35"/>
    <property type="match status" value="1"/>
</dbReference>
<dbReference type="InterPro" id="IPR004853">
    <property type="entry name" value="Sugar_P_trans_dom"/>
</dbReference>
<keyword evidence="3 6" id="KW-1133">Transmembrane helix</keyword>
<evidence type="ECO:0000256" key="6">
    <source>
        <dbReference type="SAM" id="Phobius"/>
    </source>
</evidence>
<evidence type="ECO:0000256" key="5">
    <source>
        <dbReference type="SAM" id="MobiDB-lite"/>
    </source>
</evidence>
<feature type="transmembrane region" description="Helical" evidence="6">
    <location>
        <begin position="57"/>
        <end position="79"/>
    </location>
</feature>
<comment type="caution">
    <text evidence="8">The sequence shown here is derived from an EMBL/GenBank/DDBJ whole genome shotgun (WGS) entry which is preliminary data.</text>
</comment>
<feature type="transmembrane region" description="Helical" evidence="6">
    <location>
        <begin position="207"/>
        <end position="226"/>
    </location>
</feature>
<feature type="transmembrane region" description="Helical" evidence="6">
    <location>
        <begin position="263"/>
        <end position="282"/>
    </location>
</feature>
<evidence type="ECO:0000259" key="7">
    <source>
        <dbReference type="Pfam" id="PF03151"/>
    </source>
</evidence>
<evidence type="ECO:0000256" key="4">
    <source>
        <dbReference type="ARBA" id="ARBA00023136"/>
    </source>
</evidence>
<evidence type="ECO:0000313" key="8">
    <source>
        <dbReference type="EMBL" id="CAE8741210.1"/>
    </source>
</evidence>
<dbReference type="Gene3D" id="1.10.3730.20">
    <property type="match status" value="1"/>
</dbReference>
<accession>A0A813LTJ4</accession>
<dbReference type="InterPro" id="IPR037185">
    <property type="entry name" value="EmrE-like"/>
</dbReference>
<organism evidence="8 9">
    <name type="scientific">Polarella glacialis</name>
    <name type="common">Dinoflagellate</name>
    <dbReference type="NCBI Taxonomy" id="89957"/>
    <lineage>
        <taxon>Eukaryota</taxon>
        <taxon>Sar</taxon>
        <taxon>Alveolata</taxon>
        <taxon>Dinophyceae</taxon>
        <taxon>Suessiales</taxon>
        <taxon>Suessiaceae</taxon>
        <taxon>Polarella</taxon>
    </lineage>
</organism>
<keyword evidence="2 6" id="KW-0812">Transmembrane</keyword>
<gene>
    <name evidence="8" type="ORF">PGLA2088_LOCUS50352</name>
</gene>
<evidence type="ECO:0000313" key="9">
    <source>
        <dbReference type="Proteomes" id="UP000626109"/>
    </source>
</evidence>
<dbReference type="AlphaFoldDB" id="A0A813LTJ4"/>
<name>A0A813LTJ4_POLGL</name>
<feature type="transmembrane region" description="Helical" evidence="6">
    <location>
        <begin position="173"/>
        <end position="195"/>
    </location>
</feature>
<proteinExistence type="predicted"/>